<dbReference type="Proteomes" id="UP000199656">
    <property type="component" value="Unassembled WGS sequence"/>
</dbReference>
<sequence length="209" mass="23607">MYTPKYYQESDWEVIAGFIRENGFGLLVNTDESNTPHATHIPLLLKEKAPGAFVLEGHIARINPQWQYFSRGKSLAVFSGAHSYISSSWYEKSKIPTWNYMAVHIHGHTRIQSEEEVIAALGALMKKYEAASACPVHINEIDEKTLMNNVKAIVGFEMAVEEVTATYKLNQNKKANDYNSVIKHLQELGTENTLKVAAEMEARRSDFQA</sequence>
<dbReference type="Pfam" id="PF04299">
    <property type="entry name" value="FMN_bind_2"/>
    <property type="match status" value="1"/>
</dbReference>
<dbReference type="InterPro" id="IPR012349">
    <property type="entry name" value="Split_barrel_FMN-bd"/>
</dbReference>
<dbReference type="SUPFAM" id="SSF50475">
    <property type="entry name" value="FMN-binding split barrel"/>
    <property type="match status" value="1"/>
</dbReference>
<dbReference type="Gene3D" id="2.30.110.10">
    <property type="entry name" value="Electron Transport, Fmn-binding Protein, Chain A"/>
    <property type="match status" value="1"/>
</dbReference>
<evidence type="ECO:0000313" key="1">
    <source>
        <dbReference type="EMBL" id="SEA53374.1"/>
    </source>
</evidence>
<dbReference type="PANTHER" id="PTHR35802:SF1">
    <property type="entry name" value="PROTEASE SYNTHASE AND SPORULATION PROTEIN PAI 2"/>
    <property type="match status" value="1"/>
</dbReference>
<dbReference type="PANTHER" id="PTHR35802">
    <property type="entry name" value="PROTEASE SYNTHASE AND SPORULATION PROTEIN PAI 2"/>
    <property type="match status" value="1"/>
</dbReference>
<dbReference type="EMBL" id="FNRL01000009">
    <property type="protein sequence ID" value="SEA53374.1"/>
    <property type="molecule type" value="Genomic_DNA"/>
</dbReference>
<proteinExistence type="predicted"/>
<protein>
    <submittedName>
        <fullName evidence="1">Negative transcriptional regulator, PaiB family</fullName>
    </submittedName>
</protein>
<dbReference type="STRING" id="408074.SAMN05660909_02342"/>
<gene>
    <name evidence="1" type="ORF">SAMN05660909_02342</name>
</gene>
<dbReference type="RefSeq" id="WP_168927921.1">
    <property type="nucleotide sequence ID" value="NZ_BKAT01000035.1"/>
</dbReference>
<reference evidence="2" key="1">
    <citation type="submission" date="2016-10" db="EMBL/GenBank/DDBJ databases">
        <authorList>
            <person name="Varghese N."/>
            <person name="Submissions S."/>
        </authorList>
    </citation>
    <scope>NUCLEOTIDE SEQUENCE [LARGE SCALE GENOMIC DNA]</scope>
    <source>
        <strain evidence="2">DSM 23920</strain>
    </source>
</reference>
<name>A0A1H4BZ72_9BACT</name>
<evidence type="ECO:0000313" key="2">
    <source>
        <dbReference type="Proteomes" id="UP000199656"/>
    </source>
</evidence>
<keyword evidence="2" id="KW-1185">Reference proteome</keyword>
<dbReference type="AlphaFoldDB" id="A0A1H4BZ72"/>
<accession>A0A1H4BZ72</accession>
<dbReference type="PIRSF" id="PIRSF010372">
    <property type="entry name" value="PaiB"/>
    <property type="match status" value="1"/>
</dbReference>
<organism evidence="1 2">
    <name type="scientific">Chitinophaga terrae</name>
    <name type="common">ex Kim and Jung 2007</name>
    <dbReference type="NCBI Taxonomy" id="408074"/>
    <lineage>
        <taxon>Bacteria</taxon>
        <taxon>Pseudomonadati</taxon>
        <taxon>Bacteroidota</taxon>
        <taxon>Chitinophagia</taxon>
        <taxon>Chitinophagales</taxon>
        <taxon>Chitinophagaceae</taxon>
        <taxon>Chitinophaga</taxon>
    </lineage>
</organism>
<dbReference type="InterPro" id="IPR007396">
    <property type="entry name" value="TR_PAI2-type"/>
</dbReference>